<proteinExistence type="predicted"/>
<dbReference type="Proteomes" id="UP000584374">
    <property type="component" value="Unassembled WGS sequence"/>
</dbReference>
<protein>
    <submittedName>
        <fullName evidence="1">Uncharacterized protein</fullName>
    </submittedName>
</protein>
<dbReference type="Gene3D" id="3.40.50.150">
    <property type="entry name" value="Vaccinia Virus protein VP39"/>
    <property type="match status" value="1"/>
</dbReference>
<keyword evidence="2" id="KW-1185">Reference proteome</keyword>
<organism evidence="1 2">
    <name type="scientific">Saccharopolyspora phatthalungensis</name>
    <dbReference type="NCBI Taxonomy" id="664693"/>
    <lineage>
        <taxon>Bacteria</taxon>
        <taxon>Bacillati</taxon>
        <taxon>Actinomycetota</taxon>
        <taxon>Actinomycetes</taxon>
        <taxon>Pseudonocardiales</taxon>
        <taxon>Pseudonocardiaceae</taxon>
        <taxon>Saccharopolyspora</taxon>
    </lineage>
</organism>
<name>A0A840QID3_9PSEU</name>
<dbReference type="RefSeq" id="WP_184733233.1">
    <property type="nucleotide sequence ID" value="NZ_JACHIW010000005.1"/>
</dbReference>
<comment type="caution">
    <text evidence="1">The sequence shown here is derived from an EMBL/GenBank/DDBJ whole genome shotgun (WGS) entry which is preliminary data.</text>
</comment>
<evidence type="ECO:0000313" key="1">
    <source>
        <dbReference type="EMBL" id="MBB5160051.1"/>
    </source>
</evidence>
<dbReference type="AlphaFoldDB" id="A0A840QID3"/>
<evidence type="ECO:0000313" key="2">
    <source>
        <dbReference type="Proteomes" id="UP000584374"/>
    </source>
</evidence>
<dbReference type="EMBL" id="JACHIW010000005">
    <property type="protein sequence ID" value="MBB5160051.1"/>
    <property type="molecule type" value="Genomic_DNA"/>
</dbReference>
<dbReference type="SUPFAM" id="SSF53335">
    <property type="entry name" value="S-adenosyl-L-methionine-dependent methyltransferases"/>
    <property type="match status" value="1"/>
</dbReference>
<dbReference type="InterPro" id="IPR029063">
    <property type="entry name" value="SAM-dependent_MTases_sf"/>
</dbReference>
<sequence>MTLEGFARAHKSNVGYLDVAANSHGAEKGLLLRRALCRVQNAEPKAVEVGPGGGAAVSYLASHLGADDIGTLHLTLVEAPGVVSQSLSLAVEQFNQAGGTCVLRHGLAQDIGSILSGPADVISASALLHEVYSYGGGYSGLHAMMRTLPTVLRPYGFFVYRDVYAVASPSLHERAIQSYDALAWLQFMRMFVPQYLREGTHPYHHASDDILARQNSRIVPVGELDVNTCVFVVAPIGLFREIQRHYITFRDHVWRSGVLGFTPILDGQLAHDWVDFKRGHKRAHYTLTEADWLPRSQKASLLAMSEAYGDHYTIDSDILDEVTDVALTTFLAAAENGDTACAEVWMSWLAREGRETYAYLTTDELLTAFAVNSADSDSETVLMPVQDGDIFRAERNYYNRFLTKRLANPLTDAKQLVLFQNIPLSDETALRRALDSVQDHCGKSNLARAYTAINSRR</sequence>
<reference evidence="1 2" key="1">
    <citation type="submission" date="2020-08" db="EMBL/GenBank/DDBJ databases">
        <title>Sequencing the genomes of 1000 actinobacteria strains.</title>
        <authorList>
            <person name="Klenk H.-P."/>
        </authorList>
    </citation>
    <scope>NUCLEOTIDE SEQUENCE [LARGE SCALE GENOMIC DNA]</scope>
    <source>
        <strain evidence="1 2">DSM 45584</strain>
    </source>
</reference>
<accession>A0A840QID3</accession>
<gene>
    <name evidence="1" type="ORF">BJ970_007652</name>
</gene>